<reference evidence="2" key="3">
    <citation type="submission" date="2015-04" db="UniProtKB">
        <authorList>
            <consortium name="EnsemblPlants"/>
        </authorList>
    </citation>
    <scope>IDENTIFICATION</scope>
    <source>
        <strain evidence="2">cv. Jemalong A17</strain>
    </source>
</reference>
<accession>A0A072VK06</accession>
<reference evidence="1 3" key="1">
    <citation type="journal article" date="2011" name="Nature">
        <title>The Medicago genome provides insight into the evolution of rhizobial symbioses.</title>
        <authorList>
            <person name="Young N.D."/>
            <person name="Debelle F."/>
            <person name="Oldroyd G.E."/>
            <person name="Geurts R."/>
            <person name="Cannon S.B."/>
            <person name="Udvardi M.K."/>
            <person name="Benedito V.A."/>
            <person name="Mayer K.F."/>
            <person name="Gouzy J."/>
            <person name="Schoof H."/>
            <person name="Van de Peer Y."/>
            <person name="Proost S."/>
            <person name="Cook D.R."/>
            <person name="Meyers B.C."/>
            <person name="Spannagl M."/>
            <person name="Cheung F."/>
            <person name="De Mita S."/>
            <person name="Krishnakumar V."/>
            <person name="Gundlach H."/>
            <person name="Zhou S."/>
            <person name="Mudge J."/>
            <person name="Bharti A.K."/>
            <person name="Murray J.D."/>
            <person name="Naoumkina M.A."/>
            <person name="Rosen B."/>
            <person name="Silverstein K.A."/>
            <person name="Tang H."/>
            <person name="Rombauts S."/>
            <person name="Zhao P.X."/>
            <person name="Zhou P."/>
            <person name="Barbe V."/>
            <person name="Bardou P."/>
            <person name="Bechner M."/>
            <person name="Bellec A."/>
            <person name="Berger A."/>
            <person name="Berges H."/>
            <person name="Bidwell S."/>
            <person name="Bisseling T."/>
            <person name="Choisne N."/>
            <person name="Couloux A."/>
            <person name="Denny R."/>
            <person name="Deshpande S."/>
            <person name="Dai X."/>
            <person name="Doyle J.J."/>
            <person name="Dudez A.M."/>
            <person name="Farmer A.D."/>
            <person name="Fouteau S."/>
            <person name="Franken C."/>
            <person name="Gibelin C."/>
            <person name="Gish J."/>
            <person name="Goldstein S."/>
            <person name="Gonzalez A.J."/>
            <person name="Green P.J."/>
            <person name="Hallab A."/>
            <person name="Hartog M."/>
            <person name="Hua A."/>
            <person name="Humphray S.J."/>
            <person name="Jeong D.H."/>
            <person name="Jing Y."/>
            <person name="Jocker A."/>
            <person name="Kenton S.M."/>
            <person name="Kim D.J."/>
            <person name="Klee K."/>
            <person name="Lai H."/>
            <person name="Lang C."/>
            <person name="Lin S."/>
            <person name="Macmil S.L."/>
            <person name="Magdelenat G."/>
            <person name="Matthews L."/>
            <person name="McCorrison J."/>
            <person name="Monaghan E.L."/>
            <person name="Mun J.H."/>
            <person name="Najar F.Z."/>
            <person name="Nicholson C."/>
            <person name="Noirot C."/>
            <person name="O'Bleness M."/>
            <person name="Paule C.R."/>
            <person name="Poulain J."/>
            <person name="Prion F."/>
            <person name="Qin B."/>
            <person name="Qu C."/>
            <person name="Retzel E.F."/>
            <person name="Riddle C."/>
            <person name="Sallet E."/>
            <person name="Samain S."/>
            <person name="Samson N."/>
            <person name="Sanders I."/>
            <person name="Saurat O."/>
            <person name="Scarpelli C."/>
            <person name="Schiex T."/>
            <person name="Segurens B."/>
            <person name="Severin A.J."/>
            <person name="Sherrier D.J."/>
            <person name="Shi R."/>
            <person name="Sims S."/>
            <person name="Singer S.R."/>
            <person name="Sinharoy S."/>
            <person name="Sterck L."/>
            <person name="Viollet A."/>
            <person name="Wang B.B."/>
            <person name="Wang K."/>
            <person name="Wang M."/>
            <person name="Wang X."/>
            <person name="Warfsmann J."/>
            <person name="Weissenbach J."/>
            <person name="White D.D."/>
            <person name="White J.D."/>
            <person name="Wiley G.B."/>
            <person name="Wincker P."/>
            <person name="Xing Y."/>
            <person name="Yang L."/>
            <person name="Yao Z."/>
            <person name="Ying F."/>
            <person name="Zhai J."/>
            <person name="Zhou L."/>
            <person name="Zuber A."/>
            <person name="Denarie J."/>
            <person name="Dixon R.A."/>
            <person name="May G.D."/>
            <person name="Schwartz D.C."/>
            <person name="Rogers J."/>
            <person name="Quetier F."/>
            <person name="Town C.D."/>
            <person name="Roe B.A."/>
        </authorList>
    </citation>
    <scope>NUCLEOTIDE SEQUENCE [LARGE SCALE GENOMIC DNA]</scope>
    <source>
        <strain evidence="1">A17</strain>
        <strain evidence="2 3">cv. Jemalong A17</strain>
    </source>
</reference>
<gene>
    <name evidence="1" type="ordered locus">MTR_1g057710</name>
</gene>
<evidence type="ECO:0000313" key="1">
    <source>
        <dbReference type="EMBL" id="KEH41931.1"/>
    </source>
</evidence>
<evidence type="ECO:0000313" key="3">
    <source>
        <dbReference type="Proteomes" id="UP000002051"/>
    </source>
</evidence>
<keyword evidence="3" id="KW-1185">Reference proteome</keyword>
<name>A0A072VK06_MEDTR</name>
<dbReference type="HOGENOM" id="CLU_1191416_0_0_1"/>
<organism evidence="1 3">
    <name type="scientific">Medicago truncatula</name>
    <name type="common">Barrel medic</name>
    <name type="synonym">Medicago tribuloides</name>
    <dbReference type="NCBI Taxonomy" id="3880"/>
    <lineage>
        <taxon>Eukaryota</taxon>
        <taxon>Viridiplantae</taxon>
        <taxon>Streptophyta</taxon>
        <taxon>Embryophyta</taxon>
        <taxon>Tracheophyta</taxon>
        <taxon>Spermatophyta</taxon>
        <taxon>Magnoliopsida</taxon>
        <taxon>eudicotyledons</taxon>
        <taxon>Gunneridae</taxon>
        <taxon>Pentapetalae</taxon>
        <taxon>rosids</taxon>
        <taxon>fabids</taxon>
        <taxon>Fabales</taxon>
        <taxon>Fabaceae</taxon>
        <taxon>Papilionoideae</taxon>
        <taxon>50 kb inversion clade</taxon>
        <taxon>NPAAA clade</taxon>
        <taxon>Hologalegina</taxon>
        <taxon>IRL clade</taxon>
        <taxon>Trifolieae</taxon>
        <taxon>Medicago</taxon>
    </lineage>
</organism>
<sequence>MFITPLVVAPPIEYPYENVKSKVPPPLIGIPFDDGKVEIAPTTRIKINNGRNGRSVFITVICEREGSNAKYKNLFKHKIFGSRNCGFMFRIVLDARDVIVNSDTKQTYVANWNRFKIVCDKFPKFLEYVETTILGPVKETVTSMIMMEHRFKGKVLWSKLVRNMSRNTLYSLTNETQFIGVDYNMKVHIKEKFHKFVLLETTYMHPPSPKFKLKGAPKKDKHIVRLTKRSPSL</sequence>
<dbReference type="AlphaFoldDB" id="A0A072VK06"/>
<dbReference type="Proteomes" id="UP000002051">
    <property type="component" value="Unassembled WGS sequence"/>
</dbReference>
<reference evidence="1 3" key="2">
    <citation type="journal article" date="2014" name="BMC Genomics">
        <title>An improved genome release (version Mt4.0) for the model legume Medicago truncatula.</title>
        <authorList>
            <person name="Tang H."/>
            <person name="Krishnakumar V."/>
            <person name="Bidwell S."/>
            <person name="Rosen B."/>
            <person name="Chan A."/>
            <person name="Zhou S."/>
            <person name="Gentzbittel L."/>
            <person name="Childs K.L."/>
            <person name="Yandell M."/>
            <person name="Gundlach H."/>
            <person name="Mayer K.F."/>
            <person name="Schwartz D.C."/>
            <person name="Town C.D."/>
        </authorList>
    </citation>
    <scope>GENOME REANNOTATION</scope>
    <source>
        <strain evidence="1">A17</strain>
        <strain evidence="2 3">cv. Jemalong A17</strain>
    </source>
</reference>
<dbReference type="EnsemblPlants" id="KEH41931">
    <property type="protein sequence ID" value="KEH41931"/>
    <property type="gene ID" value="MTR_1g057710"/>
</dbReference>
<proteinExistence type="predicted"/>
<dbReference type="EMBL" id="CM001217">
    <property type="protein sequence ID" value="KEH41931.1"/>
    <property type="molecule type" value="Genomic_DNA"/>
</dbReference>
<evidence type="ECO:0000313" key="2">
    <source>
        <dbReference type="EnsemblPlants" id="KEH41931"/>
    </source>
</evidence>
<protein>
    <submittedName>
        <fullName evidence="1 2">Uncharacterized protein</fullName>
    </submittedName>
</protein>